<dbReference type="RefSeq" id="XP_041157930.1">
    <property type="nucleotide sequence ID" value="XM_041309660.1"/>
</dbReference>
<dbReference type="GeneID" id="64603424"/>
<dbReference type="EMBL" id="JABBWE010000045">
    <property type="protein sequence ID" value="KAG1791020.1"/>
    <property type="molecule type" value="Genomic_DNA"/>
</dbReference>
<dbReference type="OrthoDB" id="2686676at2759"/>
<dbReference type="AlphaFoldDB" id="A0A9P7DF73"/>
<accession>A0A9P7DF73</accession>
<sequence length="347" mass="39542">MPDAFGMPFRTEQSAPRFTDDTCRVFAYLQTIDQLGQKLNLSDIQLIQYAIKYNWSTDKSLWAGCPKAKGTSWLDFANEILWCYPEQGIDKYVRPDPPKSEISGPDGPDESEDYEVWTLQSESHEDTPVQELIAHEVEVSASEDFNATSNAPEEVRVSEILDLTFGHVQLPSEQLDSFVKVIYTEILTPEVIETELTHLGDDGPEIPETSAEDLSEILDIDIGALDHELVLPSSDSTDHLVHAAAFILLLTGYITWSRYHFELSHPKVRTSIPETPETHSPIIPKIYPVHPQFPVIVSSSRHPSHQTQNVQNYHPVYQCFQYPHPSHSQIAFYQYESQRCLYLRKKL</sequence>
<keyword evidence="2" id="KW-1185">Reference proteome</keyword>
<name>A0A9P7DF73_9AGAM</name>
<reference evidence="1" key="1">
    <citation type="journal article" date="2020" name="New Phytol.">
        <title>Comparative genomics reveals dynamic genome evolution in host specialist ectomycorrhizal fungi.</title>
        <authorList>
            <person name="Lofgren L.A."/>
            <person name="Nguyen N.H."/>
            <person name="Vilgalys R."/>
            <person name="Ruytinx J."/>
            <person name="Liao H.L."/>
            <person name="Branco S."/>
            <person name="Kuo A."/>
            <person name="LaButti K."/>
            <person name="Lipzen A."/>
            <person name="Andreopoulos W."/>
            <person name="Pangilinan J."/>
            <person name="Riley R."/>
            <person name="Hundley H."/>
            <person name="Na H."/>
            <person name="Barry K."/>
            <person name="Grigoriev I.V."/>
            <person name="Stajich J.E."/>
            <person name="Kennedy P.G."/>
        </authorList>
    </citation>
    <scope>NUCLEOTIDE SEQUENCE</scope>
    <source>
        <strain evidence="1">S12</strain>
    </source>
</reference>
<evidence type="ECO:0000313" key="2">
    <source>
        <dbReference type="Proteomes" id="UP000719766"/>
    </source>
</evidence>
<dbReference type="Proteomes" id="UP000719766">
    <property type="component" value="Unassembled WGS sequence"/>
</dbReference>
<comment type="caution">
    <text evidence="1">The sequence shown here is derived from an EMBL/GenBank/DDBJ whole genome shotgun (WGS) entry which is preliminary data.</text>
</comment>
<organism evidence="1 2">
    <name type="scientific">Suillus plorans</name>
    <dbReference type="NCBI Taxonomy" id="116603"/>
    <lineage>
        <taxon>Eukaryota</taxon>
        <taxon>Fungi</taxon>
        <taxon>Dikarya</taxon>
        <taxon>Basidiomycota</taxon>
        <taxon>Agaricomycotina</taxon>
        <taxon>Agaricomycetes</taxon>
        <taxon>Agaricomycetidae</taxon>
        <taxon>Boletales</taxon>
        <taxon>Suillineae</taxon>
        <taxon>Suillaceae</taxon>
        <taxon>Suillus</taxon>
    </lineage>
</organism>
<gene>
    <name evidence="1" type="ORF">HD556DRAFT_1537450</name>
</gene>
<protein>
    <submittedName>
        <fullName evidence="1">Uncharacterized protein</fullName>
    </submittedName>
</protein>
<evidence type="ECO:0000313" key="1">
    <source>
        <dbReference type="EMBL" id="KAG1791020.1"/>
    </source>
</evidence>
<proteinExistence type="predicted"/>